<evidence type="ECO:0000313" key="2">
    <source>
        <dbReference type="EMBL" id="GAA0625151.1"/>
    </source>
</evidence>
<dbReference type="Proteomes" id="UP001500957">
    <property type="component" value="Unassembled WGS sequence"/>
</dbReference>
<feature type="compositionally biased region" description="Polar residues" evidence="1">
    <location>
        <begin position="1"/>
        <end position="17"/>
    </location>
</feature>
<evidence type="ECO:0000256" key="1">
    <source>
        <dbReference type="SAM" id="MobiDB-lite"/>
    </source>
</evidence>
<dbReference type="EMBL" id="BAAAHE010000025">
    <property type="protein sequence ID" value="GAA0625151.1"/>
    <property type="molecule type" value="Genomic_DNA"/>
</dbReference>
<proteinExistence type="predicted"/>
<name>A0ABN1H135_9ACTN</name>
<accession>A0ABN1H135</accession>
<gene>
    <name evidence="2" type="ORF">GCM10009547_30490</name>
</gene>
<protein>
    <submittedName>
        <fullName evidence="2">Uncharacterized protein</fullName>
    </submittedName>
</protein>
<keyword evidence="3" id="KW-1185">Reference proteome</keyword>
<feature type="region of interest" description="Disordered" evidence="1">
    <location>
        <begin position="1"/>
        <end position="73"/>
    </location>
</feature>
<feature type="compositionally biased region" description="Low complexity" evidence="1">
    <location>
        <begin position="37"/>
        <end position="50"/>
    </location>
</feature>
<evidence type="ECO:0000313" key="3">
    <source>
        <dbReference type="Proteomes" id="UP001500957"/>
    </source>
</evidence>
<comment type="caution">
    <text evidence="2">The sequence shown here is derived from an EMBL/GenBank/DDBJ whole genome shotgun (WGS) entry which is preliminary data.</text>
</comment>
<reference evidence="2 3" key="1">
    <citation type="journal article" date="2019" name="Int. J. Syst. Evol. Microbiol.">
        <title>The Global Catalogue of Microorganisms (GCM) 10K type strain sequencing project: providing services to taxonomists for standard genome sequencing and annotation.</title>
        <authorList>
            <consortium name="The Broad Institute Genomics Platform"/>
            <consortium name="The Broad Institute Genome Sequencing Center for Infectious Disease"/>
            <person name="Wu L."/>
            <person name="Ma J."/>
        </authorList>
    </citation>
    <scope>NUCLEOTIDE SEQUENCE [LARGE SCALE GENOMIC DNA]</scope>
    <source>
        <strain evidence="2 3">JCM 10671</strain>
    </source>
</reference>
<organism evidence="2 3">
    <name type="scientific">Sporichthya brevicatena</name>
    <dbReference type="NCBI Taxonomy" id="171442"/>
    <lineage>
        <taxon>Bacteria</taxon>
        <taxon>Bacillati</taxon>
        <taxon>Actinomycetota</taxon>
        <taxon>Actinomycetes</taxon>
        <taxon>Sporichthyales</taxon>
        <taxon>Sporichthyaceae</taxon>
        <taxon>Sporichthya</taxon>
    </lineage>
</organism>
<sequence>MGPTLRSNTPTVGTNRAGSGRIAERVPKNLVTNSDGRQPTVRQAQRVVRANRADRAATPAVEVRRTSGPSREA</sequence>